<proteinExistence type="predicted"/>
<dbReference type="InterPro" id="IPR013694">
    <property type="entry name" value="VIT"/>
</dbReference>
<keyword evidence="3" id="KW-1185">Reference proteome</keyword>
<feature type="domain" description="VIT" evidence="1">
    <location>
        <begin position="7"/>
        <end position="137"/>
    </location>
</feature>
<accession>A0A9W8MIT9</accession>
<evidence type="ECO:0000313" key="2">
    <source>
        <dbReference type="EMBL" id="KAJ2933575.1"/>
    </source>
</evidence>
<comment type="caution">
    <text evidence="2">The sequence shown here is derived from an EMBL/GenBank/DDBJ whole genome shotgun (WGS) entry which is preliminary data.</text>
</comment>
<dbReference type="EMBL" id="JANBPK010000739">
    <property type="protein sequence ID" value="KAJ2933575.1"/>
    <property type="molecule type" value="Genomic_DNA"/>
</dbReference>
<dbReference type="PROSITE" id="PS51468">
    <property type="entry name" value="VIT"/>
    <property type="match status" value="1"/>
</dbReference>
<dbReference type="SMART" id="SM00609">
    <property type="entry name" value="VIT"/>
    <property type="match status" value="1"/>
</dbReference>
<sequence length="185" mass="20278">MDHSGILYHSYDSASGSFTAAQVPLEEVKVKVWIADARITLTQRFYNATPNRTGRAKYCFPVPDSAAICAFQFKSSDGRVLRGECKERDLAQEQYEAAVASGQMAGLLEYVTDDIFTISVGQIPAYTVVETHLAYVMTLSTGDYTDQVCFQLPYHVGQRYGIPPEGLHSAVQPALGKTRPKASGD</sequence>
<feature type="non-terminal residue" evidence="2">
    <location>
        <position position="185"/>
    </location>
</feature>
<dbReference type="PANTHER" id="PTHR45737:SF6">
    <property type="entry name" value="VON WILLEBRAND FACTOR A DOMAIN-CONTAINING PROTEIN 5A"/>
    <property type="match status" value="1"/>
</dbReference>
<reference evidence="2" key="1">
    <citation type="submission" date="2022-06" db="EMBL/GenBank/DDBJ databases">
        <title>Genome Sequence of Candolleomyces eurysporus.</title>
        <authorList>
            <person name="Buettner E."/>
        </authorList>
    </citation>
    <scope>NUCLEOTIDE SEQUENCE</scope>
    <source>
        <strain evidence="2">VTCC 930004</strain>
    </source>
</reference>
<dbReference type="Proteomes" id="UP001140091">
    <property type="component" value="Unassembled WGS sequence"/>
</dbReference>
<dbReference type="PANTHER" id="PTHR45737">
    <property type="entry name" value="VON WILLEBRAND FACTOR A DOMAIN-CONTAINING PROTEIN 5A"/>
    <property type="match status" value="1"/>
</dbReference>
<dbReference type="Pfam" id="PF08487">
    <property type="entry name" value="VIT"/>
    <property type="match status" value="1"/>
</dbReference>
<gene>
    <name evidence="2" type="ORF">H1R20_g3513</name>
</gene>
<name>A0A9W8MIT9_9AGAR</name>
<evidence type="ECO:0000259" key="1">
    <source>
        <dbReference type="PROSITE" id="PS51468"/>
    </source>
</evidence>
<protein>
    <recommendedName>
        <fullName evidence="1">VIT domain-containing protein</fullName>
    </recommendedName>
</protein>
<dbReference type="OrthoDB" id="1729737at2759"/>
<organism evidence="2 3">
    <name type="scientific">Candolleomyces eurysporus</name>
    <dbReference type="NCBI Taxonomy" id="2828524"/>
    <lineage>
        <taxon>Eukaryota</taxon>
        <taxon>Fungi</taxon>
        <taxon>Dikarya</taxon>
        <taxon>Basidiomycota</taxon>
        <taxon>Agaricomycotina</taxon>
        <taxon>Agaricomycetes</taxon>
        <taxon>Agaricomycetidae</taxon>
        <taxon>Agaricales</taxon>
        <taxon>Agaricineae</taxon>
        <taxon>Psathyrellaceae</taxon>
        <taxon>Candolleomyces</taxon>
    </lineage>
</organism>
<dbReference type="AlphaFoldDB" id="A0A9W8MIT9"/>
<evidence type="ECO:0000313" key="3">
    <source>
        <dbReference type="Proteomes" id="UP001140091"/>
    </source>
</evidence>